<dbReference type="EMBL" id="CP007174">
    <property type="protein sequence ID" value="AIF83982.1"/>
    <property type="molecule type" value="Genomic_DNA"/>
</dbReference>
<keyword evidence="1 4" id="KW-0689">Ribosomal protein</keyword>
<accession>A0A075MT51</accession>
<dbReference type="GO" id="GO:0003729">
    <property type="term" value="F:mRNA binding"/>
    <property type="evidence" value="ECO:0007669"/>
    <property type="project" value="TreeGrafter"/>
</dbReference>
<evidence type="ECO:0000256" key="1">
    <source>
        <dbReference type="ARBA" id="ARBA00022980"/>
    </source>
</evidence>
<dbReference type="Gene3D" id="3.30.1740.20">
    <property type="entry name" value="Ribosomal protein S26e"/>
    <property type="match status" value="1"/>
</dbReference>
<dbReference type="GO" id="GO:0006412">
    <property type="term" value="P:translation"/>
    <property type="evidence" value="ECO:0007669"/>
    <property type="project" value="InterPro"/>
</dbReference>
<dbReference type="HOGENOM" id="CLU_129451_3_0_2"/>
<name>A0A075MT51_9ARCH</name>
<evidence type="ECO:0000256" key="3">
    <source>
        <dbReference type="SAM" id="MobiDB-lite"/>
    </source>
</evidence>
<dbReference type="Pfam" id="PF01283">
    <property type="entry name" value="Ribosomal_S26e"/>
    <property type="match status" value="1"/>
</dbReference>
<dbReference type="PANTHER" id="PTHR12538">
    <property type="entry name" value="40S RIBOSOMAL PROTEIN S26"/>
    <property type="match status" value="1"/>
</dbReference>
<evidence type="ECO:0000256" key="2">
    <source>
        <dbReference type="ARBA" id="ARBA00023274"/>
    </source>
</evidence>
<protein>
    <submittedName>
        <fullName evidence="4">SSU ribosomal protein S26E</fullName>
    </submittedName>
</protein>
<dbReference type="GO" id="GO:0003735">
    <property type="term" value="F:structural constituent of ribosome"/>
    <property type="evidence" value="ECO:0007669"/>
    <property type="project" value="InterPro"/>
</dbReference>
<evidence type="ECO:0000313" key="4">
    <source>
        <dbReference type="EMBL" id="AIF83982.1"/>
    </source>
</evidence>
<dbReference type="NCBIfam" id="NF006816">
    <property type="entry name" value="PRK09335.1"/>
    <property type="match status" value="1"/>
</dbReference>
<dbReference type="AlphaFoldDB" id="A0A075MT51"/>
<organism evidence="4 5">
    <name type="scientific">Candidatus Nitrososphaera evergladensis SR1</name>
    <dbReference type="NCBI Taxonomy" id="1459636"/>
    <lineage>
        <taxon>Archaea</taxon>
        <taxon>Nitrososphaerota</taxon>
        <taxon>Nitrososphaeria</taxon>
        <taxon>Nitrososphaerales</taxon>
        <taxon>Nitrososphaeraceae</taxon>
        <taxon>Nitrososphaera</taxon>
    </lineage>
</organism>
<dbReference type="PANTHER" id="PTHR12538:SF0">
    <property type="entry name" value="40S RIBOSOMAL PROTEIN S26"/>
    <property type="match status" value="1"/>
</dbReference>
<dbReference type="eggNOG" id="arCOG04305">
    <property type="taxonomic scope" value="Archaea"/>
</dbReference>
<proteinExistence type="predicted"/>
<feature type="region of interest" description="Disordered" evidence="3">
    <location>
        <begin position="1"/>
        <end position="25"/>
    </location>
</feature>
<gene>
    <name evidence="4" type="ORF">NTE_01923</name>
</gene>
<dbReference type="STRING" id="1459636.NTE_01923"/>
<keyword evidence="5" id="KW-1185">Reference proteome</keyword>
<reference evidence="4 5" key="1">
    <citation type="journal article" date="2014" name="PLoS ONE">
        <title>Genome Sequence of Candidatus Nitrososphaera evergladensis from Group I.1b Enriched from Everglades Soil Reveals Novel Genomic Features of the Ammonia-Oxidizing Archaea.</title>
        <authorList>
            <person name="Zhalnina K.V."/>
            <person name="Dias R."/>
            <person name="Leonard M.T."/>
            <person name="Dorr de Quadros P."/>
            <person name="Camargo F.A."/>
            <person name="Drew J.C."/>
            <person name="Farmerie W.G."/>
            <person name="Daroub S.H."/>
            <person name="Triplett E.W."/>
        </authorList>
    </citation>
    <scope>NUCLEOTIDE SEQUENCE [LARGE SCALE GENOMIC DNA]</scope>
    <source>
        <strain evidence="4 5">SR1</strain>
    </source>
</reference>
<feature type="compositionally biased region" description="Basic residues" evidence="3">
    <location>
        <begin position="7"/>
        <end position="18"/>
    </location>
</feature>
<keyword evidence="2" id="KW-0687">Ribonucleoprotein</keyword>
<dbReference type="InterPro" id="IPR000892">
    <property type="entry name" value="Ribosomal_eS26"/>
</dbReference>
<dbReference type="KEGG" id="nev:NTE_01923"/>
<dbReference type="Proteomes" id="UP000028194">
    <property type="component" value="Chromosome"/>
</dbReference>
<dbReference type="InterPro" id="IPR038551">
    <property type="entry name" value="Ribosomal_eS26_sf"/>
</dbReference>
<sequence length="100" mass="10821">MPIPPMPKKRASRGRSKGGKGSSGVVHCSQCGALVPRDKAKKVTGRITLVEPTLAKELKAQGAYIPMSTDVKFYCVSCAVHRGIVKVRSEAERRTGGRLW</sequence>
<dbReference type="GO" id="GO:0022627">
    <property type="term" value="C:cytosolic small ribosomal subunit"/>
    <property type="evidence" value="ECO:0007669"/>
    <property type="project" value="TreeGrafter"/>
</dbReference>
<evidence type="ECO:0000313" key="5">
    <source>
        <dbReference type="Proteomes" id="UP000028194"/>
    </source>
</evidence>